<dbReference type="PRINTS" id="PR00420">
    <property type="entry name" value="RNGMNOXGNASE"/>
</dbReference>
<evidence type="ECO:0000256" key="3">
    <source>
        <dbReference type="ARBA" id="ARBA00022630"/>
    </source>
</evidence>
<protein>
    <recommendedName>
        <fullName evidence="6">FAD-binding domain-containing protein</fullName>
    </recommendedName>
</protein>
<evidence type="ECO:0000256" key="4">
    <source>
        <dbReference type="ARBA" id="ARBA00022827"/>
    </source>
</evidence>
<sequence length="415" mass="44321">MTGRIHLAIVGGGLAGITMAIYLQKFPHLSVDVFESAPEFSEQGLGIGLSDLALRAFDEIIPSVAEFLKSKAGAVAIGASRVGSGSGVGTVVADLEGDTGLAMNRASMLKALLELLPSEILHAGKKLLALEQTDSALQLSFQDGVTLSFDAVIGADGIFSSVRKHVLECYPGDHMASPAGWWDSRHAVPVEKAKAMLGEESLDIDREYAWAGEDAFMMHAPVENGTMIQCIISAVERDHNLARKRPLTREVLEEIFGAGWLANPVTNGMVELMLEQENPREYSMWDHKSTPAYARGRACIVGDAAHTTTPWQGAGAGLAIEDALVLGHLLSNVSSPQELEDAFKAFDKVRRPRCQAVIDSGRATGRLFCGQNPDVGLSAEKMGNALGPLFAHLDTLSLDSHKEAALNNLKAIQAS</sequence>
<dbReference type="PANTHER" id="PTHR46720:SF3">
    <property type="entry name" value="FAD-BINDING DOMAIN-CONTAINING PROTEIN-RELATED"/>
    <property type="match status" value="1"/>
</dbReference>
<dbReference type="AlphaFoldDB" id="A0A9Q0AIW1"/>
<evidence type="ECO:0000313" key="8">
    <source>
        <dbReference type="Proteomes" id="UP000829685"/>
    </source>
</evidence>
<dbReference type="Proteomes" id="UP000829685">
    <property type="component" value="Unassembled WGS sequence"/>
</dbReference>
<dbReference type="Pfam" id="PF01494">
    <property type="entry name" value="FAD_binding_3"/>
    <property type="match status" value="1"/>
</dbReference>
<evidence type="ECO:0000259" key="6">
    <source>
        <dbReference type="Pfam" id="PF01494"/>
    </source>
</evidence>
<comment type="pathway">
    <text evidence="1">Secondary metabolite biosynthesis.</text>
</comment>
<keyword evidence="5" id="KW-0560">Oxidoreductase</keyword>
<keyword evidence="8" id="KW-1185">Reference proteome</keyword>
<dbReference type="InterPro" id="IPR036188">
    <property type="entry name" value="FAD/NAD-bd_sf"/>
</dbReference>
<reference evidence="7" key="1">
    <citation type="submission" date="2021-03" db="EMBL/GenBank/DDBJ databases">
        <title>Revisited historic fungal species revealed as producer of novel bioactive compounds through whole genome sequencing and comparative genomics.</title>
        <authorList>
            <person name="Vignolle G.A."/>
            <person name="Hochenegger N."/>
            <person name="Mach R.L."/>
            <person name="Mach-Aigner A.R."/>
            <person name="Javad Rahimi M."/>
            <person name="Salim K.A."/>
            <person name="Chan C.M."/>
            <person name="Lim L.B.L."/>
            <person name="Cai F."/>
            <person name="Druzhinina I.S."/>
            <person name="U'Ren J.M."/>
            <person name="Derntl C."/>
        </authorList>
    </citation>
    <scope>NUCLEOTIDE SEQUENCE</scope>
    <source>
        <strain evidence="7">TUCIM 5799</strain>
    </source>
</reference>
<dbReference type="SUPFAM" id="SSF51905">
    <property type="entry name" value="FAD/NAD(P)-binding domain"/>
    <property type="match status" value="1"/>
</dbReference>
<dbReference type="OrthoDB" id="16820at2759"/>
<dbReference type="GO" id="GO:0071949">
    <property type="term" value="F:FAD binding"/>
    <property type="evidence" value="ECO:0007669"/>
    <property type="project" value="InterPro"/>
</dbReference>
<name>A0A9Q0AIW1_9PEZI</name>
<dbReference type="Gene3D" id="3.50.50.60">
    <property type="entry name" value="FAD/NAD(P)-binding domain"/>
    <property type="match status" value="1"/>
</dbReference>
<evidence type="ECO:0000256" key="2">
    <source>
        <dbReference type="ARBA" id="ARBA00007992"/>
    </source>
</evidence>
<keyword evidence="3" id="KW-0285">Flavoprotein</keyword>
<evidence type="ECO:0000256" key="5">
    <source>
        <dbReference type="ARBA" id="ARBA00023002"/>
    </source>
</evidence>
<feature type="domain" description="FAD-binding" evidence="6">
    <location>
        <begin position="7"/>
        <end position="359"/>
    </location>
</feature>
<dbReference type="EMBL" id="JAFIMR010000063">
    <property type="protein sequence ID" value="KAI1852115.1"/>
    <property type="molecule type" value="Genomic_DNA"/>
</dbReference>
<dbReference type="InterPro" id="IPR002938">
    <property type="entry name" value="FAD-bd"/>
</dbReference>
<evidence type="ECO:0000256" key="1">
    <source>
        <dbReference type="ARBA" id="ARBA00005179"/>
    </source>
</evidence>
<comment type="similarity">
    <text evidence="2">Belongs to the paxM FAD-dependent monooxygenase family.</text>
</comment>
<gene>
    <name evidence="7" type="ORF">JX265_013086</name>
</gene>
<evidence type="ECO:0000313" key="7">
    <source>
        <dbReference type="EMBL" id="KAI1852115.1"/>
    </source>
</evidence>
<dbReference type="GO" id="GO:0016491">
    <property type="term" value="F:oxidoreductase activity"/>
    <property type="evidence" value="ECO:0007669"/>
    <property type="project" value="UniProtKB-KW"/>
</dbReference>
<dbReference type="PANTHER" id="PTHR46720">
    <property type="entry name" value="HYDROXYLASE, PUTATIVE (AFU_ORTHOLOGUE AFUA_3G01460)-RELATED"/>
    <property type="match status" value="1"/>
</dbReference>
<dbReference type="InterPro" id="IPR051104">
    <property type="entry name" value="FAD_monoxygenase"/>
</dbReference>
<keyword evidence="4" id="KW-0274">FAD</keyword>
<dbReference type="GO" id="GO:0044550">
    <property type="term" value="P:secondary metabolite biosynthetic process"/>
    <property type="evidence" value="ECO:0007669"/>
    <property type="project" value="TreeGrafter"/>
</dbReference>
<accession>A0A9Q0AIW1</accession>
<comment type="caution">
    <text evidence="7">The sequence shown here is derived from an EMBL/GenBank/DDBJ whole genome shotgun (WGS) entry which is preliminary data.</text>
</comment>
<organism evidence="7 8">
    <name type="scientific">Neoarthrinium moseri</name>
    <dbReference type="NCBI Taxonomy" id="1658444"/>
    <lineage>
        <taxon>Eukaryota</taxon>
        <taxon>Fungi</taxon>
        <taxon>Dikarya</taxon>
        <taxon>Ascomycota</taxon>
        <taxon>Pezizomycotina</taxon>
        <taxon>Sordariomycetes</taxon>
        <taxon>Xylariomycetidae</taxon>
        <taxon>Amphisphaeriales</taxon>
        <taxon>Apiosporaceae</taxon>
        <taxon>Neoarthrinium</taxon>
    </lineage>
</organism>
<proteinExistence type="inferred from homology"/>